<dbReference type="AlphaFoldDB" id="A0AAV2GLN6"/>
<proteinExistence type="predicted"/>
<feature type="domain" description="KIB1-4 beta-propeller" evidence="2">
    <location>
        <begin position="72"/>
        <end position="393"/>
    </location>
</feature>
<evidence type="ECO:0000313" key="4">
    <source>
        <dbReference type="Proteomes" id="UP001497516"/>
    </source>
</evidence>
<evidence type="ECO:0000313" key="3">
    <source>
        <dbReference type="EMBL" id="CAL1411391.1"/>
    </source>
</evidence>
<dbReference type="InterPro" id="IPR005174">
    <property type="entry name" value="KIB1-4_b-propeller"/>
</dbReference>
<protein>
    <recommendedName>
        <fullName evidence="2">KIB1-4 beta-propeller domain-containing protein</fullName>
    </recommendedName>
</protein>
<dbReference type="PANTHER" id="PTHR44259">
    <property type="entry name" value="OS07G0183000 PROTEIN-RELATED"/>
    <property type="match status" value="1"/>
</dbReference>
<accession>A0AAV2GLN6</accession>
<evidence type="ECO:0000256" key="1">
    <source>
        <dbReference type="SAM" id="MobiDB-lite"/>
    </source>
</evidence>
<feature type="region of interest" description="Disordered" evidence="1">
    <location>
        <begin position="1"/>
        <end position="37"/>
    </location>
</feature>
<organism evidence="3 4">
    <name type="scientific">Linum trigynum</name>
    <dbReference type="NCBI Taxonomy" id="586398"/>
    <lineage>
        <taxon>Eukaryota</taxon>
        <taxon>Viridiplantae</taxon>
        <taxon>Streptophyta</taxon>
        <taxon>Embryophyta</taxon>
        <taxon>Tracheophyta</taxon>
        <taxon>Spermatophyta</taxon>
        <taxon>Magnoliopsida</taxon>
        <taxon>eudicotyledons</taxon>
        <taxon>Gunneridae</taxon>
        <taxon>Pentapetalae</taxon>
        <taxon>rosids</taxon>
        <taxon>fabids</taxon>
        <taxon>Malpighiales</taxon>
        <taxon>Linaceae</taxon>
        <taxon>Linum</taxon>
    </lineage>
</organism>
<dbReference type="Pfam" id="PF03478">
    <property type="entry name" value="Beta-prop_KIB1-4"/>
    <property type="match status" value="1"/>
</dbReference>
<feature type="compositionally biased region" description="Basic residues" evidence="1">
    <location>
        <begin position="1"/>
        <end position="12"/>
    </location>
</feature>
<dbReference type="Proteomes" id="UP001497516">
    <property type="component" value="Chromosome 9"/>
</dbReference>
<evidence type="ECO:0000259" key="2">
    <source>
        <dbReference type="Pfam" id="PF03478"/>
    </source>
</evidence>
<sequence>MAVIVKSKHRRCSEKEERPTSKKAKRERRSSDLAEPLLNQTPRLWIPPQAEKRSHSRLYNPADGSSLRTVEAFPEEKNRAYFCVGASQGHLIFLQYFASSESPCFIPFLLNPIAGTHKHPLPKIDVNVFDSPCFKNHAGEFTTGMIRDSLVHKAVLTSDPSHCESSGRFTVVLLGGEEGSRRISICAPFIDFRWSELDRADSAPYRDVCCSSDGFLFALGGNYSVDVWNMRWGEDSDSPEKVTSLAMSVPDPFPVGETDYCVSRFYLVNADVDAVPMLVARIVVEFVDGEGNVVCDPEMEPPEEGSNHPAVCPYRTVGFEVYAMDADRRNWVRAANLGGGGEKHRRALFLGGNHSVSVPAGGGIAADSIYCTDDYWERMDEDYLYGGHDNGVFRLRDGVIGRLDGEFEEEDRFDPPPSWLVPRTAAKL</sequence>
<dbReference type="InterPro" id="IPR050942">
    <property type="entry name" value="F-box_BR-signaling"/>
</dbReference>
<name>A0AAV2GLN6_9ROSI</name>
<keyword evidence="4" id="KW-1185">Reference proteome</keyword>
<dbReference type="EMBL" id="OZ034822">
    <property type="protein sequence ID" value="CAL1411391.1"/>
    <property type="molecule type" value="Genomic_DNA"/>
</dbReference>
<dbReference type="PANTHER" id="PTHR44259:SF15">
    <property type="entry name" value="F-BOX PROTEIN KIB2-RELATED"/>
    <property type="match status" value="1"/>
</dbReference>
<reference evidence="3 4" key="1">
    <citation type="submission" date="2024-04" db="EMBL/GenBank/DDBJ databases">
        <authorList>
            <person name="Fracassetti M."/>
        </authorList>
    </citation>
    <scope>NUCLEOTIDE SEQUENCE [LARGE SCALE GENOMIC DNA]</scope>
</reference>
<gene>
    <name evidence="3" type="ORF">LTRI10_LOCUS50751</name>
</gene>